<protein>
    <submittedName>
        <fullName evidence="1">Uncharacterized protein</fullName>
    </submittedName>
</protein>
<evidence type="ECO:0000313" key="2">
    <source>
        <dbReference type="Proteomes" id="UP000095751"/>
    </source>
</evidence>
<dbReference type="AlphaFoldDB" id="A0A1E7F972"/>
<dbReference type="KEGG" id="fcy:FRACYDRAFT_240923"/>
<proteinExistence type="predicted"/>
<name>A0A1E7F972_9STRA</name>
<organism evidence="1 2">
    <name type="scientific">Fragilariopsis cylindrus CCMP1102</name>
    <dbReference type="NCBI Taxonomy" id="635003"/>
    <lineage>
        <taxon>Eukaryota</taxon>
        <taxon>Sar</taxon>
        <taxon>Stramenopiles</taxon>
        <taxon>Ochrophyta</taxon>
        <taxon>Bacillariophyta</taxon>
        <taxon>Bacillariophyceae</taxon>
        <taxon>Bacillariophycidae</taxon>
        <taxon>Bacillariales</taxon>
        <taxon>Bacillariaceae</taxon>
        <taxon>Fragilariopsis</taxon>
    </lineage>
</organism>
<dbReference type="Proteomes" id="UP000095751">
    <property type="component" value="Unassembled WGS sequence"/>
</dbReference>
<gene>
    <name evidence="1" type="ORF">FRACYDRAFT_240923</name>
</gene>
<dbReference type="InParanoid" id="A0A1E7F972"/>
<evidence type="ECO:0000313" key="1">
    <source>
        <dbReference type="EMBL" id="OEU14383.1"/>
    </source>
</evidence>
<keyword evidence="2" id="KW-1185">Reference proteome</keyword>
<reference evidence="1 2" key="1">
    <citation type="submission" date="2016-09" db="EMBL/GenBank/DDBJ databases">
        <title>Extensive genetic diversity and differential bi-allelic expression allows diatom success in the polar Southern Ocean.</title>
        <authorList>
            <consortium name="DOE Joint Genome Institute"/>
            <person name="Mock T."/>
            <person name="Otillar R.P."/>
            <person name="Strauss J."/>
            <person name="Dupont C."/>
            <person name="Frickenhaus S."/>
            <person name="Maumus F."/>
            <person name="Mcmullan M."/>
            <person name="Sanges R."/>
            <person name="Schmutz J."/>
            <person name="Toseland A."/>
            <person name="Valas R."/>
            <person name="Veluchamy A."/>
            <person name="Ward B.J."/>
            <person name="Allen A."/>
            <person name="Barry K."/>
            <person name="Falciatore A."/>
            <person name="Ferrante M."/>
            <person name="Fortunato A.E."/>
            <person name="Gloeckner G."/>
            <person name="Gruber A."/>
            <person name="Hipkin R."/>
            <person name="Janech M."/>
            <person name="Kroth P."/>
            <person name="Leese F."/>
            <person name="Lindquist E."/>
            <person name="Lyon B.R."/>
            <person name="Martin J."/>
            <person name="Mayer C."/>
            <person name="Parker M."/>
            <person name="Quesneville H."/>
            <person name="Raymond J."/>
            <person name="Uhlig C."/>
            <person name="Valentin K.U."/>
            <person name="Worden A.Z."/>
            <person name="Armbrust E.V."/>
            <person name="Bowler C."/>
            <person name="Green B."/>
            <person name="Moulton V."/>
            <person name="Van Oosterhout C."/>
            <person name="Grigoriev I."/>
        </authorList>
    </citation>
    <scope>NUCLEOTIDE SEQUENCE [LARGE SCALE GENOMIC DNA]</scope>
    <source>
        <strain evidence="1 2">CCMP1102</strain>
    </source>
</reference>
<dbReference type="EMBL" id="KV784360">
    <property type="protein sequence ID" value="OEU14383.1"/>
    <property type="molecule type" value="Genomic_DNA"/>
</dbReference>
<dbReference type="OrthoDB" id="54947at2759"/>
<accession>A0A1E7F972</accession>
<sequence>MSSTKPTTASISDLAPFVAAVLKDKTVTDLTRENEELRQREEERLLVEITGRGGTPVHYQASLKDGHPHPWLSDRWIVNFEQKEENENGEDVDLPLSVVGNLEVRLGGIVVSDMRDLSNDIEDDGCTFSDHEEDSQIDLADYINDGFSVRFNQTPLHLIINGVEFNKEKIGSLLSIVERMRNSTTNHTN</sequence>